<protein>
    <recommendedName>
        <fullName evidence="4">DUF3149 domain-containing protein</fullName>
    </recommendedName>
</protein>
<keyword evidence="1" id="KW-0812">Transmembrane</keyword>
<proteinExistence type="predicted"/>
<sequence>MNAYITAGGITMYWDDTIIFGLATVALVIAFMVGWVGFVIRDHLRKDERKK</sequence>
<reference evidence="2 3" key="1">
    <citation type="submission" date="2019-07" db="EMBL/GenBank/DDBJ databases">
        <title>Whole genome shotgun sequence of Halomonas variabilis NBRC 102410.</title>
        <authorList>
            <person name="Hosoyama A."/>
            <person name="Uohara A."/>
            <person name="Ohji S."/>
            <person name="Ichikawa N."/>
        </authorList>
    </citation>
    <scope>NUCLEOTIDE SEQUENCE [LARGE SCALE GENOMIC DNA]</scope>
    <source>
        <strain evidence="2 3">NBRC 102410</strain>
    </source>
</reference>
<name>A0A511UM98_9GAMM</name>
<evidence type="ECO:0008006" key="4">
    <source>
        <dbReference type="Google" id="ProtNLM"/>
    </source>
</evidence>
<dbReference type="Proteomes" id="UP000321303">
    <property type="component" value="Unassembled WGS sequence"/>
</dbReference>
<dbReference type="EMBL" id="BJXV01000002">
    <property type="protein sequence ID" value="GEN26788.1"/>
    <property type="molecule type" value="Genomic_DNA"/>
</dbReference>
<evidence type="ECO:0000256" key="1">
    <source>
        <dbReference type="SAM" id="Phobius"/>
    </source>
</evidence>
<gene>
    <name evidence="2" type="ORF">HVA01_04340</name>
</gene>
<dbReference type="AlphaFoldDB" id="A0A511UM98"/>
<keyword evidence="1" id="KW-0472">Membrane</keyword>
<evidence type="ECO:0000313" key="3">
    <source>
        <dbReference type="Proteomes" id="UP000321303"/>
    </source>
</evidence>
<comment type="caution">
    <text evidence="2">The sequence shown here is derived from an EMBL/GenBank/DDBJ whole genome shotgun (WGS) entry which is preliminary data.</text>
</comment>
<organism evidence="2 3">
    <name type="scientific">Halovibrio variabilis</name>
    <dbReference type="NCBI Taxonomy" id="31910"/>
    <lineage>
        <taxon>Bacteria</taxon>
        <taxon>Pseudomonadati</taxon>
        <taxon>Pseudomonadota</taxon>
        <taxon>Gammaproteobacteria</taxon>
        <taxon>Oceanospirillales</taxon>
        <taxon>Halomonadaceae</taxon>
        <taxon>Halovibrio</taxon>
    </lineage>
</organism>
<keyword evidence="1" id="KW-1133">Transmembrane helix</keyword>
<keyword evidence="3" id="KW-1185">Reference proteome</keyword>
<evidence type="ECO:0000313" key="2">
    <source>
        <dbReference type="EMBL" id="GEN26788.1"/>
    </source>
</evidence>
<accession>A0A511UM98</accession>
<dbReference type="InterPro" id="IPR048085">
    <property type="entry name" value="Cyt_ox_CcoM-like"/>
</dbReference>
<feature type="transmembrane region" description="Helical" evidence="1">
    <location>
        <begin position="18"/>
        <end position="40"/>
    </location>
</feature>
<dbReference type="NCBIfam" id="NF041600">
    <property type="entry name" value="cyt_ox_CcoM"/>
    <property type="match status" value="1"/>
</dbReference>